<evidence type="ECO:0000313" key="13">
    <source>
        <dbReference type="EMBL" id="GJJ10355.1"/>
    </source>
</evidence>
<dbReference type="SUPFAM" id="SSF53335">
    <property type="entry name" value="S-adenosyl-L-methionine-dependent methyltransferases"/>
    <property type="match status" value="1"/>
</dbReference>
<dbReference type="GO" id="GO:0030488">
    <property type="term" value="P:tRNA methylation"/>
    <property type="evidence" value="ECO:0007669"/>
    <property type="project" value="UniProtKB-UniRule"/>
</dbReference>
<comment type="function">
    <text evidence="1">Probable adenosyl-L-methionine (AdoMet)-dependent tRNA (uracil-O(2)-)-methyltransferase.</text>
</comment>
<dbReference type="EC" id="2.1.1.211" evidence="4 12"/>
<name>A0AAV5ABQ6_9AGAM</name>
<dbReference type="PANTHER" id="PTHR21210">
    <property type="entry name" value="TRNA (URACIL-O(2)-)-METHYLTRANSFERASE-RELATED"/>
    <property type="match status" value="1"/>
</dbReference>
<keyword evidence="8 12" id="KW-0808">Transferase</keyword>
<evidence type="ECO:0000256" key="11">
    <source>
        <dbReference type="ARBA" id="ARBA00047957"/>
    </source>
</evidence>
<dbReference type="GO" id="GO:0005737">
    <property type="term" value="C:cytoplasm"/>
    <property type="evidence" value="ECO:0007669"/>
    <property type="project" value="UniProtKB-SubCell"/>
</dbReference>
<evidence type="ECO:0000256" key="4">
    <source>
        <dbReference type="ARBA" id="ARBA00012795"/>
    </source>
</evidence>
<reference evidence="13" key="1">
    <citation type="submission" date="2021-10" db="EMBL/GenBank/DDBJ databases">
        <title>De novo Genome Assembly of Clathrus columnatus (Basidiomycota, Fungi) Using Illumina and Nanopore Sequence Data.</title>
        <authorList>
            <person name="Ogiso-Tanaka E."/>
            <person name="Itagaki H."/>
            <person name="Hosoya T."/>
            <person name="Hosaka K."/>
        </authorList>
    </citation>
    <scope>NUCLEOTIDE SEQUENCE</scope>
    <source>
        <strain evidence="13">MO-923</strain>
    </source>
</reference>
<keyword evidence="10 12" id="KW-0819">tRNA processing</keyword>
<comment type="similarity">
    <text evidence="3 12">Belongs to the TRM44 family.</text>
</comment>
<dbReference type="GO" id="GO:0141101">
    <property type="term" value="F:tRNA(Ser) (uridine(44)-2'-O-)-methyltransferase activity"/>
    <property type="evidence" value="ECO:0007669"/>
    <property type="project" value="UniProtKB-EC"/>
</dbReference>
<gene>
    <name evidence="13" type="ORF">Clacol_004581</name>
</gene>
<evidence type="ECO:0000256" key="1">
    <source>
        <dbReference type="ARBA" id="ARBA00002778"/>
    </source>
</evidence>
<evidence type="ECO:0000256" key="6">
    <source>
        <dbReference type="ARBA" id="ARBA00022490"/>
    </source>
</evidence>
<evidence type="ECO:0000313" key="14">
    <source>
        <dbReference type="Proteomes" id="UP001050691"/>
    </source>
</evidence>
<organism evidence="13 14">
    <name type="scientific">Clathrus columnatus</name>
    <dbReference type="NCBI Taxonomy" id="1419009"/>
    <lineage>
        <taxon>Eukaryota</taxon>
        <taxon>Fungi</taxon>
        <taxon>Dikarya</taxon>
        <taxon>Basidiomycota</taxon>
        <taxon>Agaricomycotina</taxon>
        <taxon>Agaricomycetes</taxon>
        <taxon>Phallomycetidae</taxon>
        <taxon>Phallales</taxon>
        <taxon>Clathraceae</taxon>
        <taxon>Clathrus</taxon>
    </lineage>
</organism>
<dbReference type="InterPro" id="IPR011671">
    <property type="entry name" value="tRNA_uracil_MeTrfase"/>
</dbReference>
<evidence type="ECO:0000256" key="9">
    <source>
        <dbReference type="ARBA" id="ARBA00022691"/>
    </source>
</evidence>
<evidence type="ECO:0000256" key="10">
    <source>
        <dbReference type="ARBA" id="ARBA00022694"/>
    </source>
</evidence>
<keyword evidence="9 12" id="KW-0949">S-adenosyl-L-methionine</keyword>
<evidence type="ECO:0000256" key="5">
    <source>
        <dbReference type="ARBA" id="ARBA00017788"/>
    </source>
</evidence>
<protein>
    <recommendedName>
        <fullName evidence="5 12">tRNA (uracil-O(2)-)-methyltransferase</fullName>
        <ecNumber evidence="4 12">2.1.1.211</ecNumber>
    </recommendedName>
</protein>
<accession>A0AAV5ABQ6</accession>
<dbReference type="InterPro" id="IPR029063">
    <property type="entry name" value="SAM-dependent_MTases_sf"/>
</dbReference>
<proteinExistence type="inferred from homology"/>
<evidence type="ECO:0000256" key="8">
    <source>
        <dbReference type="ARBA" id="ARBA00022679"/>
    </source>
</evidence>
<comment type="function">
    <text evidence="12">Adenosyl-L-methionine (AdoMet)-dependent tRNA (uracil-O(2)-)-methyltransferase.</text>
</comment>
<evidence type="ECO:0000256" key="12">
    <source>
        <dbReference type="RuleBase" id="RU368004"/>
    </source>
</evidence>
<dbReference type="AlphaFoldDB" id="A0AAV5ABQ6"/>
<dbReference type="Pfam" id="PF07757">
    <property type="entry name" value="AdoMet_MTase"/>
    <property type="match status" value="2"/>
</dbReference>
<evidence type="ECO:0000256" key="7">
    <source>
        <dbReference type="ARBA" id="ARBA00022603"/>
    </source>
</evidence>
<evidence type="ECO:0000256" key="2">
    <source>
        <dbReference type="ARBA" id="ARBA00004496"/>
    </source>
</evidence>
<keyword evidence="14" id="KW-1185">Reference proteome</keyword>
<comment type="caution">
    <text evidence="13">The sequence shown here is derived from an EMBL/GenBank/DDBJ whole genome shotgun (WGS) entry which is preliminary data.</text>
</comment>
<evidence type="ECO:0000256" key="3">
    <source>
        <dbReference type="ARBA" id="ARBA00009056"/>
    </source>
</evidence>
<sequence>MSTRPKFRETTCLDGQWIVPPLQLNNANIFKPILSCRAYFPIEFFQAAFLTLVNHPEYNSSLILRSDTVWDDDLTIHDAGSENSNNPRPSQRCMLKDHIATRSIRRKLLPRRPGRDGSLEQDCIIYRSKYDSHPTVGVLVPQIPHNHGLPYYHPSVSHLAFRYVHSDTHTDAPEETTQYLIIEVIPLDDSPIDISSRLYRTCLALLETIDRYSWGSANNYKKRVIHDVIIPRDEYQDLYLIMKERYKGLVDVWQESTDPCKHVFEDVGIATFLMLLWKKTYEYVDPECFDAERPWTLWPRPSEGFVDLGCGNGILTHILISEGFKGEGIDLRSRHSWSHYPENTRRHLHVQAFNPFELPPQLKPSIFIIGNHADELTPWVPVVSSILPASGYLSIPCCPWDFDSKYERGRGGAFKVPQFDSKSHEHQEFVESLGFGEAQGETSYSKYRVWLAYLSRACGWKLECEMLRIPSTRNWAIIGRSRDGEELSGREVAQNILSAVSERGMFTPRIPEGKSR</sequence>
<comment type="subcellular location">
    <subcellularLocation>
        <location evidence="2 12">Cytoplasm</location>
    </subcellularLocation>
</comment>
<keyword evidence="7 12" id="KW-0489">Methyltransferase</keyword>
<keyword evidence="6 12" id="KW-0963">Cytoplasm</keyword>
<dbReference type="Proteomes" id="UP001050691">
    <property type="component" value="Unassembled WGS sequence"/>
</dbReference>
<dbReference type="EMBL" id="BPWL01000005">
    <property type="protein sequence ID" value="GJJ10355.1"/>
    <property type="molecule type" value="Genomic_DNA"/>
</dbReference>
<dbReference type="PANTHER" id="PTHR21210:SF0">
    <property type="entry name" value="TRNA (URACIL-O(2)-)-METHYLTRANSFERASE-RELATED"/>
    <property type="match status" value="1"/>
</dbReference>
<comment type="catalytic activity">
    <reaction evidence="11 12">
        <text>uridine(44) in tRNA(Ser) + S-adenosyl-L-methionine = 2'-O-methyluridine(44) in tRNA(Ser) + S-adenosyl-L-homocysteine + H(+)</text>
        <dbReference type="Rhea" id="RHEA:43100"/>
        <dbReference type="Rhea" id="RHEA-COMP:10339"/>
        <dbReference type="Rhea" id="RHEA-COMP:10340"/>
        <dbReference type="ChEBI" id="CHEBI:15378"/>
        <dbReference type="ChEBI" id="CHEBI:57856"/>
        <dbReference type="ChEBI" id="CHEBI:59789"/>
        <dbReference type="ChEBI" id="CHEBI:65315"/>
        <dbReference type="ChEBI" id="CHEBI:74478"/>
        <dbReference type="EC" id="2.1.1.211"/>
    </reaction>
</comment>